<dbReference type="Proteomes" id="UP000049023">
    <property type="component" value="Unassembled WGS sequence"/>
</dbReference>
<dbReference type="InterPro" id="IPR004777">
    <property type="entry name" value="Lys/arg_exporter"/>
</dbReference>
<feature type="transmembrane region" description="Helical" evidence="9">
    <location>
        <begin position="176"/>
        <end position="198"/>
    </location>
</feature>
<comment type="subcellular location">
    <subcellularLocation>
        <location evidence="1">Cell membrane</location>
        <topology evidence="1">Multi-pass membrane protein</topology>
    </subcellularLocation>
</comment>
<proteinExistence type="inferred from homology"/>
<keyword evidence="6" id="KW-0029">Amino-acid transport</keyword>
<evidence type="ECO:0000313" key="14">
    <source>
        <dbReference type="EMBL" id="COW34304.1"/>
    </source>
</evidence>
<evidence type="ECO:0000256" key="5">
    <source>
        <dbReference type="ARBA" id="ARBA00022692"/>
    </source>
</evidence>
<evidence type="ECO:0000313" key="15">
    <source>
        <dbReference type="EMBL" id="MBP0682725.1"/>
    </source>
</evidence>
<feature type="transmembrane region" description="Helical" evidence="9">
    <location>
        <begin position="104"/>
        <end position="124"/>
    </location>
</feature>
<dbReference type="AlphaFoldDB" id="A0A0E8V9L3"/>
<dbReference type="EMBL" id="JAGIZI010000006">
    <property type="protein sequence ID" value="MBP0682725.1"/>
    <property type="molecule type" value="Genomic_DNA"/>
</dbReference>
<evidence type="ECO:0000256" key="3">
    <source>
        <dbReference type="ARBA" id="ARBA00022448"/>
    </source>
</evidence>
<dbReference type="EMBL" id="CNFU01000432">
    <property type="protein sequence ID" value="CKR81730.1"/>
    <property type="molecule type" value="Genomic_DNA"/>
</dbReference>
<evidence type="ECO:0000256" key="9">
    <source>
        <dbReference type="SAM" id="Phobius"/>
    </source>
</evidence>
<evidence type="ECO:0000256" key="6">
    <source>
        <dbReference type="ARBA" id="ARBA00022970"/>
    </source>
</evidence>
<evidence type="ECO:0000313" key="19">
    <source>
        <dbReference type="Proteomes" id="UP000049023"/>
    </source>
</evidence>
<feature type="transmembrane region" description="Helical" evidence="9">
    <location>
        <begin position="6"/>
        <end position="26"/>
    </location>
</feature>
<gene>
    <name evidence="13" type="primary">argO_1</name>
    <name evidence="10" type="synonym">argO_2</name>
    <name evidence="14" type="ORF">ERS007679_03682</name>
    <name evidence="10" type="ORF">ERS007681_03746</name>
    <name evidence="13" type="ORF">ERS027646_00963</name>
    <name evidence="11" type="ORF">ERS027659_01248</name>
    <name evidence="12" type="ORF">ERS027661_02153</name>
    <name evidence="15" type="ORF">J8J21_06240</name>
</gene>
<evidence type="ECO:0000313" key="17">
    <source>
        <dbReference type="Proteomes" id="UP000048289"/>
    </source>
</evidence>
<evidence type="ECO:0000313" key="16">
    <source>
        <dbReference type="Proteomes" id="UP000045842"/>
    </source>
</evidence>
<feature type="transmembrane region" description="Helical" evidence="9">
    <location>
        <begin position="144"/>
        <end position="164"/>
    </location>
</feature>
<reference evidence="15 21" key="2">
    <citation type="submission" date="2021-03" db="EMBL/GenBank/DDBJ databases">
        <title>Whole Genome Sequencing of Mycobacterium tuberculosis clinical isolates from Arunachal Pradesh, India.</title>
        <authorList>
            <person name="Singh S."/>
            <person name="Mudliar S.R."/>
            <person name="Kulsum U."/>
            <person name="Rufai S.B."/>
            <person name="Singh P.K."/>
            <person name="Umpo M."/>
            <person name="Nyori M."/>
        </authorList>
    </citation>
    <scope>NUCLEOTIDE SEQUENCE [LARGE SCALE GENOMIC DNA]</scope>
    <source>
        <strain evidence="15 21">OMICS/BPL/0142/20/SP</strain>
    </source>
</reference>
<dbReference type="NCBIfam" id="TIGR00948">
    <property type="entry name" value="2a75"/>
    <property type="match status" value="1"/>
</dbReference>
<evidence type="ECO:0000256" key="4">
    <source>
        <dbReference type="ARBA" id="ARBA00022475"/>
    </source>
</evidence>
<name>A0A0E8V9L3_MYCTX</name>
<evidence type="ECO:0000256" key="7">
    <source>
        <dbReference type="ARBA" id="ARBA00022989"/>
    </source>
</evidence>
<dbReference type="Proteomes" id="UP000671119">
    <property type="component" value="Unassembled WGS sequence"/>
</dbReference>
<dbReference type="Proteomes" id="UP000048948">
    <property type="component" value="Unassembled WGS sequence"/>
</dbReference>
<dbReference type="EMBL" id="CNGE01000119">
    <property type="protein sequence ID" value="CKR93246.1"/>
    <property type="molecule type" value="Genomic_DNA"/>
</dbReference>
<dbReference type="GO" id="GO:0005886">
    <property type="term" value="C:plasma membrane"/>
    <property type="evidence" value="ECO:0007669"/>
    <property type="project" value="UniProtKB-SubCell"/>
</dbReference>
<dbReference type="GO" id="GO:0015171">
    <property type="term" value="F:amino acid transmembrane transporter activity"/>
    <property type="evidence" value="ECO:0007669"/>
    <property type="project" value="TreeGrafter"/>
</dbReference>
<dbReference type="EMBL" id="CSAD01000723">
    <property type="protein sequence ID" value="COW34304.1"/>
    <property type="molecule type" value="Genomic_DNA"/>
</dbReference>
<evidence type="ECO:0000256" key="8">
    <source>
        <dbReference type="ARBA" id="ARBA00023136"/>
    </source>
</evidence>
<keyword evidence="5 9" id="KW-0812">Transmembrane</keyword>
<evidence type="ECO:0000313" key="11">
    <source>
        <dbReference type="EMBL" id="CKR37193.1"/>
    </source>
</evidence>
<dbReference type="InterPro" id="IPR001123">
    <property type="entry name" value="LeuE-type"/>
</dbReference>
<dbReference type="Pfam" id="PF01810">
    <property type="entry name" value="LysE"/>
    <property type="match status" value="1"/>
</dbReference>
<comment type="similarity">
    <text evidence="2">Belongs to the LysE/ArgO transporter (TC 2.A.75) family.</text>
</comment>
<dbReference type="EMBL" id="CFOE01000712">
    <property type="protein sequence ID" value="CFE45005.1"/>
    <property type="molecule type" value="Genomic_DNA"/>
</dbReference>
<dbReference type="Proteomes" id="UP000048289">
    <property type="component" value="Unassembled WGS sequence"/>
</dbReference>
<reference evidence="16 17" key="1">
    <citation type="submission" date="2015-03" db="EMBL/GenBank/DDBJ databases">
        <authorList>
            <consortium name="Pathogen Informatics"/>
        </authorList>
    </citation>
    <scope>NUCLEOTIDE SEQUENCE [LARGE SCALE GENOMIC DNA]</scope>
    <source>
        <strain evidence="13 18">Bir 172</strain>
        <strain evidence="11 20">Bir 185</strain>
        <strain evidence="12 19">Bir 187</strain>
        <strain evidence="14 16">G09801536</strain>
        <strain evidence="10 17">G09901357</strain>
    </source>
</reference>
<dbReference type="Proteomes" id="UP000050164">
    <property type="component" value="Unassembled WGS sequence"/>
</dbReference>
<keyword evidence="7 9" id="KW-1133">Transmembrane helix</keyword>
<evidence type="ECO:0000313" key="20">
    <source>
        <dbReference type="Proteomes" id="UP000050164"/>
    </source>
</evidence>
<evidence type="ECO:0000313" key="13">
    <source>
        <dbReference type="EMBL" id="CKR93246.1"/>
    </source>
</evidence>
<sequence length="212" mass="22140">MPLQVFVGFVAMMTLKVAIGPQNAFVLRQGIRREYVLVIVALCGIADGALIAAGVGGFAALIHAHPNMTLVARFGGAAFLIGYALLAARNAWRPSGLVPSESGPAALIGVVQMCLVVTFLNPHVYLDTVVLIGALANEESDLRWFFGAGAWAASVVWFAVLGFSAGRLQPFFATPAAWRILDALVAVTMIGVAVVVLVTSPSVPTANVALII</sequence>
<dbReference type="EMBL" id="CNFT01000217">
    <property type="protein sequence ID" value="CKR37193.1"/>
    <property type="molecule type" value="Genomic_DNA"/>
</dbReference>
<dbReference type="PANTHER" id="PTHR30086:SF20">
    <property type="entry name" value="ARGININE EXPORTER PROTEIN ARGO-RELATED"/>
    <property type="match status" value="1"/>
</dbReference>
<dbReference type="Proteomes" id="UP000045842">
    <property type="component" value="Unassembled WGS sequence"/>
</dbReference>
<organism evidence="13 18">
    <name type="scientific">Mycobacterium tuberculosis</name>
    <dbReference type="NCBI Taxonomy" id="1773"/>
    <lineage>
        <taxon>Bacteria</taxon>
        <taxon>Bacillati</taxon>
        <taxon>Actinomycetota</taxon>
        <taxon>Actinomycetes</taxon>
        <taxon>Mycobacteriales</taxon>
        <taxon>Mycobacteriaceae</taxon>
        <taxon>Mycobacterium</taxon>
        <taxon>Mycobacterium tuberculosis complex</taxon>
    </lineage>
</organism>
<keyword evidence="8 9" id="KW-0472">Membrane</keyword>
<evidence type="ECO:0000313" key="12">
    <source>
        <dbReference type="EMBL" id="CKR81730.1"/>
    </source>
</evidence>
<keyword evidence="3" id="KW-0813">Transport</keyword>
<evidence type="ECO:0000256" key="1">
    <source>
        <dbReference type="ARBA" id="ARBA00004651"/>
    </source>
</evidence>
<evidence type="ECO:0000313" key="10">
    <source>
        <dbReference type="EMBL" id="CFE45005.1"/>
    </source>
</evidence>
<evidence type="ECO:0000256" key="2">
    <source>
        <dbReference type="ARBA" id="ARBA00009043"/>
    </source>
</evidence>
<feature type="transmembrane region" description="Helical" evidence="9">
    <location>
        <begin position="70"/>
        <end position="92"/>
    </location>
</feature>
<evidence type="ECO:0000313" key="18">
    <source>
        <dbReference type="Proteomes" id="UP000048948"/>
    </source>
</evidence>
<protein>
    <submittedName>
        <fullName evidence="15">Amino acid transporter</fullName>
    </submittedName>
    <submittedName>
        <fullName evidence="13">Integral membrane protein</fullName>
    </submittedName>
</protein>
<dbReference type="PANTHER" id="PTHR30086">
    <property type="entry name" value="ARGININE EXPORTER PROTEIN ARGO"/>
    <property type="match status" value="1"/>
</dbReference>
<feature type="transmembrane region" description="Helical" evidence="9">
    <location>
        <begin position="35"/>
        <end position="64"/>
    </location>
</feature>
<keyword evidence="4" id="KW-1003">Cell membrane</keyword>
<accession>A0A0E8V9L3</accession>
<evidence type="ECO:0000313" key="21">
    <source>
        <dbReference type="Proteomes" id="UP000671119"/>
    </source>
</evidence>